<comment type="caution">
    <text evidence="2">The sequence shown here is derived from an EMBL/GenBank/DDBJ whole genome shotgun (WGS) entry which is preliminary data.</text>
</comment>
<feature type="compositionally biased region" description="Polar residues" evidence="1">
    <location>
        <begin position="41"/>
        <end position="58"/>
    </location>
</feature>
<proteinExistence type="predicted"/>
<dbReference type="Proteomes" id="UP000824219">
    <property type="component" value="Linkage Group LG20"/>
</dbReference>
<protein>
    <submittedName>
        <fullName evidence="2">Uncharacterized protein</fullName>
    </submittedName>
</protein>
<name>A0A9D3NDP9_9TELE</name>
<sequence>MASRSDYALTSGIFTHVCFLGEAALRFTRCDVEQEQHDESQTASCPQKCSLTSHTGQDNADVDTPFKLN</sequence>
<evidence type="ECO:0000313" key="2">
    <source>
        <dbReference type="EMBL" id="KAG7319408.1"/>
    </source>
</evidence>
<reference evidence="2 3" key="1">
    <citation type="submission" date="2021-06" db="EMBL/GenBank/DDBJ databases">
        <title>Chromosome-level genome assembly of the red-tail catfish (Hemibagrus wyckioides).</title>
        <authorList>
            <person name="Shao F."/>
        </authorList>
    </citation>
    <scope>NUCLEOTIDE SEQUENCE [LARGE SCALE GENOMIC DNA]</scope>
    <source>
        <strain evidence="2">EC202008001</strain>
        <tissue evidence="2">Blood</tissue>
    </source>
</reference>
<accession>A0A9D3NDP9</accession>
<organism evidence="2 3">
    <name type="scientific">Hemibagrus wyckioides</name>
    <dbReference type="NCBI Taxonomy" id="337641"/>
    <lineage>
        <taxon>Eukaryota</taxon>
        <taxon>Metazoa</taxon>
        <taxon>Chordata</taxon>
        <taxon>Craniata</taxon>
        <taxon>Vertebrata</taxon>
        <taxon>Euteleostomi</taxon>
        <taxon>Actinopterygii</taxon>
        <taxon>Neopterygii</taxon>
        <taxon>Teleostei</taxon>
        <taxon>Ostariophysi</taxon>
        <taxon>Siluriformes</taxon>
        <taxon>Bagridae</taxon>
        <taxon>Hemibagrus</taxon>
    </lineage>
</organism>
<feature type="region of interest" description="Disordered" evidence="1">
    <location>
        <begin position="38"/>
        <end position="69"/>
    </location>
</feature>
<dbReference type="EMBL" id="JAHKSW010000020">
    <property type="protein sequence ID" value="KAG7319408.1"/>
    <property type="molecule type" value="Genomic_DNA"/>
</dbReference>
<dbReference type="AlphaFoldDB" id="A0A9D3NDP9"/>
<evidence type="ECO:0000256" key="1">
    <source>
        <dbReference type="SAM" id="MobiDB-lite"/>
    </source>
</evidence>
<keyword evidence="3" id="KW-1185">Reference proteome</keyword>
<gene>
    <name evidence="2" type="ORF">KOW79_016551</name>
</gene>
<evidence type="ECO:0000313" key="3">
    <source>
        <dbReference type="Proteomes" id="UP000824219"/>
    </source>
</evidence>